<accession>A0A540VM47</accession>
<feature type="transmembrane region" description="Helical" evidence="8">
    <location>
        <begin position="438"/>
        <end position="455"/>
    </location>
</feature>
<feature type="transmembrane region" description="Helical" evidence="8">
    <location>
        <begin position="323"/>
        <end position="341"/>
    </location>
</feature>
<dbReference type="InParanoid" id="A0A540VM47"/>
<sequence>MSRNPLMGPPERLLPLILLVLAVVGHGLLWLPVPLLWQALAALAVVVVLPGLLLALALLPLPQPAASSDMGGNAGPEWPGRWLGELLVYGIALGYGLLVVGMTLLSYWPGGVTAISVLLLFDGLTVCLAAWAWRRWKGTVGAGLLLPGRQGLWLWGGLLVVAAFLRMGHLGYAEYHGDEARAVLRAAAVLQGYEDVLFLHKKGPAEIVIPAALFALTGRLTEAAARLPFALAGLAALGAVWLLGRQLFNPRTAWIATWLLAVDGYLIGFSRIVQYQSLILLTTPLVLLSLHRLVVEPRAPARRLTLAALMLATGLLAHYEAVWAAIPAAFLLAHLLWPAAGQSSIPLRIWVRALAVAVAMGGAVAASFYVPFIFHPRFTGTITYLLDRRIGGDSLPYNNLADFFGRTTVYSSTYYLILLVGLALIALLGLYRRSLGRAGSLLAGGLAVAALLATFHRADWLTVGGVDWTFAPFLIFLALAWTLPRVSVAERTLWLWLGVPFVVTLFFMAKPRTHVYVFFPPWALLAAYAAGQGWQQLRGAGRAGQLLRQLGAVAGAGLLLAFVNYAYWYFVHTDVEILRTWQENRPQGYWTAYDVPDNRALFGFPLNNGWKVVGMLYREGILQGDYATNEVEFWTPAWYTRGQRRCEDQATWFFRIQNFQPDPEGYDAALDHFLEKDFRPWARVTVKERPAMTIYRRSAESFPLRTYRLEEYEPLFDAQATPDLPLGYPVVEPPIGHPLHVNLGNRIWLEGYDLDYTPPLEPGEVFHLTLYWRAQQSMDQSYKVFNQSYYGDGVMVAQQDGYPVCGSRGTWLWDPGELVVDVHDIQVKADAPPGLYPLYTGLYIEETLDRLPVLDEAGNPVADRVHLTDIRIEAGTP</sequence>
<organism evidence="10 11">
    <name type="scientific">Litorilinea aerophila</name>
    <dbReference type="NCBI Taxonomy" id="1204385"/>
    <lineage>
        <taxon>Bacteria</taxon>
        <taxon>Bacillati</taxon>
        <taxon>Chloroflexota</taxon>
        <taxon>Caldilineae</taxon>
        <taxon>Caldilineales</taxon>
        <taxon>Caldilineaceae</taxon>
        <taxon>Litorilinea</taxon>
    </lineage>
</organism>
<protein>
    <submittedName>
        <fullName evidence="10">Glycosyltransferase family 39 protein</fullName>
    </submittedName>
</protein>
<feature type="transmembrane region" description="Helical" evidence="8">
    <location>
        <begin position="152"/>
        <end position="172"/>
    </location>
</feature>
<dbReference type="Proteomes" id="UP000317371">
    <property type="component" value="Unassembled WGS sequence"/>
</dbReference>
<keyword evidence="3" id="KW-0328">Glycosyltransferase</keyword>
<keyword evidence="4 10" id="KW-0808">Transferase</keyword>
<dbReference type="AlphaFoldDB" id="A0A540VM47"/>
<feature type="transmembrane region" description="Helical" evidence="8">
    <location>
        <begin position="12"/>
        <end position="33"/>
    </location>
</feature>
<dbReference type="Pfam" id="PF13231">
    <property type="entry name" value="PMT_2"/>
    <property type="match status" value="1"/>
</dbReference>
<keyword evidence="11" id="KW-1185">Reference proteome</keyword>
<keyword evidence="7 8" id="KW-0472">Membrane</keyword>
<feature type="transmembrane region" description="Helical" evidence="8">
    <location>
        <begin position="275"/>
        <end position="294"/>
    </location>
</feature>
<evidence type="ECO:0000256" key="7">
    <source>
        <dbReference type="ARBA" id="ARBA00023136"/>
    </source>
</evidence>
<keyword evidence="6 8" id="KW-1133">Transmembrane helix</keyword>
<dbReference type="EMBL" id="VIGC01000001">
    <property type="protein sequence ID" value="TQE97839.1"/>
    <property type="molecule type" value="Genomic_DNA"/>
</dbReference>
<feature type="transmembrane region" description="Helical" evidence="8">
    <location>
        <begin position="515"/>
        <end position="534"/>
    </location>
</feature>
<gene>
    <name evidence="10" type="ORF">FKZ61_00195</name>
</gene>
<reference evidence="10 11" key="1">
    <citation type="submission" date="2019-06" db="EMBL/GenBank/DDBJ databases">
        <title>Genome sequence of Litorilinea aerophila BAA-2444.</title>
        <authorList>
            <person name="Maclea K.S."/>
            <person name="Maurais E.G."/>
            <person name="Iannazzi L.C."/>
        </authorList>
    </citation>
    <scope>NUCLEOTIDE SEQUENCE [LARGE SCALE GENOMIC DNA]</scope>
    <source>
        <strain evidence="10 11">ATCC BAA-2444</strain>
    </source>
</reference>
<feature type="transmembrane region" description="Helical" evidence="8">
    <location>
        <begin position="39"/>
        <end position="61"/>
    </location>
</feature>
<dbReference type="OrthoDB" id="135110at2"/>
<feature type="transmembrane region" description="Helical" evidence="8">
    <location>
        <begin position="493"/>
        <end position="509"/>
    </location>
</feature>
<evidence type="ECO:0000256" key="4">
    <source>
        <dbReference type="ARBA" id="ARBA00022679"/>
    </source>
</evidence>
<feature type="domain" description="Glycosyltransferase RgtA/B/C/D-like" evidence="9">
    <location>
        <begin position="209"/>
        <end position="358"/>
    </location>
</feature>
<feature type="transmembrane region" description="Helical" evidence="8">
    <location>
        <begin position="82"/>
        <end position="105"/>
    </location>
</feature>
<feature type="transmembrane region" description="Helical" evidence="8">
    <location>
        <begin position="353"/>
        <end position="374"/>
    </location>
</feature>
<dbReference type="InterPro" id="IPR038731">
    <property type="entry name" value="RgtA/B/C-like"/>
</dbReference>
<proteinExistence type="predicted"/>
<dbReference type="InterPro" id="IPR050297">
    <property type="entry name" value="LipidA_mod_glycosyltrf_83"/>
</dbReference>
<comment type="subcellular location">
    <subcellularLocation>
        <location evidence="1">Cell membrane</location>
        <topology evidence="1">Multi-pass membrane protein</topology>
    </subcellularLocation>
</comment>
<dbReference type="RefSeq" id="WP_141608049.1">
    <property type="nucleotide sequence ID" value="NZ_VIGC02000001.1"/>
</dbReference>
<evidence type="ECO:0000256" key="3">
    <source>
        <dbReference type="ARBA" id="ARBA00022676"/>
    </source>
</evidence>
<feature type="transmembrane region" description="Helical" evidence="8">
    <location>
        <begin position="413"/>
        <end position="431"/>
    </location>
</feature>
<feature type="transmembrane region" description="Helical" evidence="8">
    <location>
        <begin position="251"/>
        <end position="269"/>
    </location>
</feature>
<feature type="transmembrane region" description="Helical" evidence="8">
    <location>
        <begin position="546"/>
        <end position="570"/>
    </location>
</feature>
<feature type="transmembrane region" description="Helical" evidence="8">
    <location>
        <begin position="461"/>
        <end position="481"/>
    </location>
</feature>
<evidence type="ECO:0000256" key="5">
    <source>
        <dbReference type="ARBA" id="ARBA00022692"/>
    </source>
</evidence>
<keyword evidence="5 8" id="KW-0812">Transmembrane</keyword>
<evidence type="ECO:0000256" key="2">
    <source>
        <dbReference type="ARBA" id="ARBA00022475"/>
    </source>
</evidence>
<dbReference type="PANTHER" id="PTHR33908">
    <property type="entry name" value="MANNOSYLTRANSFERASE YKCB-RELATED"/>
    <property type="match status" value="1"/>
</dbReference>
<dbReference type="PANTHER" id="PTHR33908:SF11">
    <property type="entry name" value="MEMBRANE PROTEIN"/>
    <property type="match status" value="1"/>
</dbReference>
<name>A0A540VM47_9CHLR</name>
<feature type="transmembrane region" description="Helical" evidence="8">
    <location>
        <begin position="223"/>
        <end position="244"/>
    </location>
</feature>
<evidence type="ECO:0000313" key="10">
    <source>
        <dbReference type="EMBL" id="TQE97839.1"/>
    </source>
</evidence>
<keyword evidence="2" id="KW-1003">Cell membrane</keyword>
<dbReference type="GO" id="GO:0005886">
    <property type="term" value="C:plasma membrane"/>
    <property type="evidence" value="ECO:0007669"/>
    <property type="project" value="UniProtKB-SubCell"/>
</dbReference>
<comment type="caution">
    <text evidence="10">The sequence shown here is derived from an EMBL/GenBank/DDBJ whole genome shotgun (WGS) entry which is preliminary data.</text>
</comment>
<evidence type="ECO:0000256" key="1">
    <source>
        <dbReference type="ARBA" id="ARBA00004651"/>
    </source>
</evidence>
<dbReference type="GO" id="GO:0016763">
    <property type="term" value="F:pentosyltransferase activity"/>
    <property type="evidence" value="ECO:0007669"/>
    <property type="project" value="TreeGrafter"/>
</dbReference>
<evidence type="ECO:0000259" key="9">
    <source>
        <dbReference type="Pfam" id="PF13231"/>
    </source>
</evidence>
<feature type="transmembrane region" description="Helical" evidence="8">
    <location>
        <begin position="111"/>
        <end position="131"/>
    </location>
</feature>
<dbReference type="GO" id="GO:0009103">
    <property type="term" value="P:lipopolysaccharide biosynthetic process"/>
    <property type="evidence" value="ECO:0007669"/>
    <property type="project" value="UniProtKB-ARBA"/>
</dbReference>
<evidence type="ECO:0000256" key="8">
    <source>
        <dbReference type="SAM" id="Phobius"/>
    </source>
</evidence>
<evidence type="ECO:0000313" key="11">
    <source>
        <dbReference type="Proteomes" id="UP000317371"/>
    </source>
</evidence>
<evidence type="ECO:0000256" key="6">
    <source>
        <dbReference type="ARBA" id="ARBA00022989"/>
    </source>
</evidence>